<keyword evidence="8" id="KW-0276">Fatty acid metabolism</keyword>
<comment type="subunit">
    <text evidence="4">Homodimer.</text>
</comment>
<evidence type="ECO:0000256" key="29">
    <source>
        <dbReference type="PIRSR" id="PIRSR036492-1"/>
    </source>
</evidence>
<evidence type="ECO:0000256" key="24">
    <source>
        <dbReference type="ARBA" id="ARBA00048895"/>
    </source>
</evidence>
<dbReference type="InterPro" id="IPR016163">
    <property type="entry name" value="Ald_DH_C"/>
</dbReference>
<comment type="catalytic activity">
    <reaction evidence="16">
        <text>heptanal + NAD(+) + H2O = heptanoate + NADH + 2 H(+)</text>
        <dbReference type="Rhea" id="RHEA:44108"/>
        <dbReference type="ChEBI" id="CHEBI:15377"/>
        <dbReference type="ChEBI" id="CHEBI:15378"/>
        <dbReference type="ChEBI" id="CHEBI:32362"/>
        <dbReference type="ChEBI" id="CHEBI:34787"/>
        <dbReference type="ChEBI" id="CHEBI:57540"/>
        <dbReference type="ChEBI" id="CHEBI:57945"/>
    </reaction>
</comment>
<dbReference type="Proteomes" id="UP001501940">
    <property type="component" value="Chromosome 14"/>
</dbReference>
<evidence type="ECO:0000256" key="3">
    <source>
        <dbReference type="ARBA" id="ARBA00009986"/>
    </source>
</evidence>
<dbReference type="GO" id="GO:0006631">
    <property type="term" value="P:fatty acid metabolic process"/>
    <property type="evidence" value="ECO:0007669"/>
    <property type="project" value="UniProtKB-KW"/>
</dbReference>
<comment type="catalytic activity">
    <reaction evidence="23">
        <text>(2E)-hexadecenal + NAD(+) + H2O = (E)-hexadec-2-enoate + NADH + 2 H(+)</text>
        <dbReference type="Rhea" id="RHEA:36135"/>
        <dbReference type="ChEBI" id="CHEBI:15377"/>
        <dbReference type="ChEBI" id="CHEBI:15378"/>
        <dbReference type="ChEBI" id="CHEBI:17585"/>
        <dbReference type="ChEBI" id="CHEBI:57540"/>
        <dbReference type="ChEBI" id="CHEBI:57945"/>
        <dbReference type="ChEBI" id="CHEBI:72745"/>
    </reaction>
</comment>
<comment type="catalytic activity">
    <reaction evidence="18">
        <text>tetradecanal + NAD(+) + H2O = tetradecanoate + NADH + 2 H(+)</text>
        <dbReference type="Rhea" id="RHEA:44172"/>
        <dbReference type="ChEBI" id="CHEBI:15377"/>
        <dbReference type="ChEBI" id="CHEBI:15378"/>
        <dbReference type="ChEBI" id="CHEBI:30807"/>
        <dbReference type="ChEBI" id="CHEBI:57540"/>
        <dbReference type="ChEBI" id="CHEBI:57945"/>
        <dbReference type="ChEBI" id="CHEBI:84067"/>
    </reaction>
</comment>
<evidence type="ECO:0000256" key="1">
    <source>
        <dbReference type="ARBA" id="ARBA00004131"/>
    </source>
</evidence>
<dbReference type="FunFam" id="3.40.605.10:FF:000004">
    <property type="entry name" value="Aldehyde dehydrogenase"/>
    <property type="match status" value="1"/>
</dbReference>
<dbReference type="InterPro" id="IPR015590">
    <property type="entry name" value="Aldehyde_DH_dom"/>
</dbReference>
<evidence type="ECO:0000256" key="23">
    <source>
        <dbReference type="ARBA" id="ARBA00048826"/>
    </source>
</evidence>
<dbReference type="InterPro" id="IPR016161">
    <property type="entry name" value="Ald_DH/histidinol_DH"/>
</dbReference>
<evidence type="ECO:0000256" key="26">
    <source>
        <dbReference type="ARBA" id="ARBA00049148"/>
    </source>
</evidence>
<comment type="catalytic activity">
    <reaction evidence="25">
        <text>decanal + NAD(+) + H2O = decanoate + NADH + 2 H(+)</text>
        <dbReference type="Rhea" id="RHEA:44104"/>
        <dbReference type="ChEBI" id="CHEBI:15377"/>
        <dbReference type="ChEBI" id="CHEBI:15378"/>
        <dbReference type="ChEBI" id="CHEBI:27689"/>
        <dbReference type="ChEBI" id="CHEBI:31457"/>
        <dbReference type="ChEBI" id="CHEBI:57540"/>
        <dbReference type="ChEBI" id="CHEBI:57945"/>
    </reaction>
</comment>
<keyword evidence="12" id="KW-0520">NAD</keyword>
<dbReference type="Gene3D" id="3.40.605.10">
    <property type="entry name" value="Aldehyde Dehydrogenase, Chain A, domain 1"/>
    <property type="match status" value="1"/>
</dbReference>
<evidence type="ECO:0000256" key="20">
    <source>
        <dbReference type="ARBA" id="ARBA00048607"/>
    </source>
</evidence>
<evidence type="ECO:0000256" key="22">
    <source>
        <dbReference type="ARBA" id="ARBA00048806"/>
    </source>
</evidence>
<dbReference type="PANTHER" id="PTHR43570">
    <property type="entry name" value="ALDEHYDE DEHYDROGENASE"/>
    <property type="match status" value="1"/>
</dbReference>
<comment type="catalytic activity">
    <reaction evidence="22">
        <text>octanal + NAD(+) + H2O = octanoate + NADH + 2 H(+)</text>
        <dbReference type="Rhea" id="RHEA:44100"/>
        <dbReference type="ChEBI" id="CHEBI:15377"/>
        <dbReference type="ChEBI" id="CHEBI:15378"/>
        <dbReference type="ChEBI" id="CHEBI:17935"/>
        <dbReference type="ChEBI" id="CHEBI:25646"/>
        <dbReference type="ChEBI" id="CHEBI:57540"/>
        <dbReference type="ChEBI" id="CHEBI:57945"/>
    </reaction>
</comment>
<comment type="catalytic activity">
    <reaction evidence="20">
        <text>22-oxodocosanoate + NAD(+) + H2O = docosanedioate + NADH + 2 H(+)</text>
        <dbReference type="Rhea" id="RHEA:39015"/>
        <dbReference type="ChEBI" id="CHEBI:15377"/>
        <dbReference type="ChEBI" id="CHEBI:15378"/>
        <dbReference type="ChEBI" id="CHEBI:57540"/>
        <dbReference type="ChEBI" id="CHEBI:57945"/>
        <dbReference type="ChEBI" id="CHEBI:76298"/>
        <dbReference type="ChEBI" id="CHEBI:76299"/>
    </reaction>
</comment>
<dbReference type="InterPro" id="IPR029510">
    <property type="entry name" value="Ald_DH_CS_GLU"/>
</dbReference>
<comment type="catalytic activity">
    <reaction evidence="21">
        <text>octadecanal + NAD(+) + H2O = octadecanoate + NADH + 2 H(+)</text>
        <dbReference type="Rhea" id="RHEA:44020"/>
        <dbReference type="ChEBI" id="CHEBI:15377"/>
        <dbReference type="ChEBI" id="CHEBI:15378"/>
        <dbReference type="ChEBI" id="CHEBI:17034"/>
        <dbReference type="ChEBI" id="CHEBI:25629"/>
        <dbReference type="ChEBI" id="CHEBI:57540"/>
        <dbReference type="ChEBI" id="CHEBI:57945"/>
    </reaction>
</comment>
<comment type="catalytic activity">
    <reaction evidence="27">
        <text>an aldehyde + NAD(+) + H2O = a carboxylate + NADH + 2 H(+)</text>
        <dbReference type="Rhea" id="RHEA:16185"/>
        <dbReference type="ChEBI" id="CHEBI:15377"/>
        <dbReference type="ChEBI" id="CHEBI:15378"/>
        <dbReference type="ChEBI" id="CHEBI:17478"/>
        <dbReference type="ChEBI" id="CHEBI:29067"/>
        <dbReference type="ChEBI" id="CHEBI:57540"/>
        <dbReference type="ChEBI" id="CHEBI:57945"/>
        <dbReference type="EC" id="1.2.1.3"/>
    </reaction>
</comment>
<comment type="catalytic activity">
    <reaction evidence="24">
        <text>a fatty aldehyde + NAD(+) + H2O = a fatty acid + NADH + 2 H(+)</text>
        <dbReference type="Rhea" id="RHEA:49832"/>
        <dbReference type="ChEBI" id="CHEBI:15377"/>
        <dbReference type="ChEBI" id="CHEBI:15378"/>
        <dbReference type="ChEBI" id="CHEBI:28868"/>
        <dbReference type="ChEBI" id="CHEBI:35746"/>
        <dbReference type="ChEBI" id="CHEBI:57540"/>
        <dbReference type="ChEBI" id="CHEBI:57945"/>
    </reaction>
</comment>
<dbReference type="FunFam" id="3.40.309.10:FF:000003">
    <property type="entry name" value="Aldehyde dehydrogenase"/>
    <property type="match status" value="1"/>
</dbReference>
<evidence type="ECO:0000256" key="2">
    <source>
        <dbReference type="ARBA" id="ARBA00004524"/>
    </source>
</evidence>
<comment type="catalytic activity">
    <reaction evidence="17">
        <text>(2E,6E)-farnesal + NAD(+) + H2O = (2E,6E)-farnesoate + NADH + 2 H(+)</text>
        <dbReference type="Rhea" id="RHEA:24216"/>
        <dbReference type="ChEBI" id="CHEBI:15377"/>
        <dbReference type="ChEBI" id="CHEBI:15378"/>
        <dbReference type="ChEBI" id="CHEBI:15894"/>
        <dbReference type="ChEBI" id="CHEBI:57540"/>
        <dbReference type="ChEBI" id="CHEBI:57945"/>
        <dbReference type="ChEBI" id="CHEBI:83276"/>
        <dbReference type="EC" id="1.2.1.94"/>
    </reaction>
</comment>
<evidence type="ECO:0000256" key="17">
    <source>
        <dbReference type="ARBA" id="ARBA00047920"/>
    </source>
</evidence>
<evidence type="ECO:0000256" key="5">
    <source>
        <dbReference type="ARBA" id="ARBA00022553"/>
    </source>
</evidence>
<proteinExistence type="inferred from homology"/>
<keyword evidence="10" id="KW-1133">Transmembrane helix</keyword>
<evidence type="ECO:0000256" key="14">
    <source>
        <dbReference type="ARBA" id="ARBA00023136"/>
    </source>
</evidence>
<keyword evidence="11 28" id="KW-0560">Oxidoreductase</keyword>
<evidence type="ECO:0000256" key="15">
    <source>
        <dbReference type="ARBA" id="ARBA00047498"/>
    </source>
</evidence>
<evidence type="ECO:0000313" key="34">
    <source>
        <dbReference type="Proteomes" id="UP001501940"/>
    </source>
</evidence>
<evidence type="ECO:0000256" key="18">
    <source>
        <dbReference type="ARBA" id="ARBA00047959"/>
    </source>
</evidence>
<evidence type="ECO:0000256" key="6">
    <source>
        <dbReference type="ARBA" id="ARBA00022692"/>
    </source>
</evidence>
<dbReference type="PROSITE" id="PS00070">
    <property type="entry name" value="ALDEHYDE_DEHYDR_CYS"/>
    <property type="match status" value="1"/>
</dbReference>
<feature type="domain" description="Aldehyde dehydrogenase" evidence="32">
    <location>
        <begin position="5"/>
        <end position="426"/>
    </location>
</feature>
<keyword evidence="9" id="KW-0492">Microsome</keyword>
<comment type="catalytic activity">
    <reaction evidence="19">
        <text>dodecanoate + NADH + 2 H(+) = dodecanal + NAD(+) + H2O</text>
        <dbReference type="Rhea" id="RHEA:44168"/>
        <dbReference type="ChEBI" id="CHEBI:15377"/>
        <dbReference type="ChEBI" id="CHEBI:15378"/>
        <dbReference type="ChEBI" id="CHEBI:18262"/>
        <dbReference type="ChEBI" id="CHEBI:27836"/>
        <dbReference type="ChEBI" id="CHEBI:57540"/>
        <dbReference type="ChEBI" id="CHEBI:57945"/>
    </reaction>
</comment>
<name>A0AAQ5Z365_AMPOC</name>
<evidence type="ECO:0000256" key="16">
    <source>
        <dbReference type="ARBA" id="ARBA00047531"/>
    </source>
</evidence>
<dbReference type="InterPro" id="IPR016160">
    <property type="entry name" value="Ald_DH_CS_CYS"/>
</dbReference>
<evidence type="ECO:0000256" key="27">
    <source>
        <dbReference type="ARBA" id="ARBA00049194"/>
    </source>
</evidence>
<keyword evidence="6" id="KW-0812">Transmembrane</keyword>
<comment type="subcellular location">
    <subcellularLocation>
        <location evidence="1">Endoplasmic reticulum membrane</location>
        <topology evidence="1">Single-pass membrane protein</topology>
        <orientation evidence="1">Cytoplasmic side</orientation>
    </subcellularLocation>
    <subcellularLocation>
        <location evidence="2">Microsome membrane</location>
    </subcellularLocation>
</comment>
<evidence type="ECO:0000256" key="8">
    <source>
        <dbReference type="ARBA" id="ARBA00022832"/>
    </source>
</evidence>
<keyword evidence="14" id="KW-0472">Membrane</keyword>
<dbReference type="AlphaFoldDB" id="A0AAQ5Z365"/>
<keyword evidence="5" id="KW-0597">Phosphoprotein</keyword>
<keyword evidence="7" id="KW-0256">Endoplasmic reticulum</keyword>
<accession>A0AAQ5Z365</accession>
<protein>
    <recommendedName>
        <fullName evidence="28">Aldehyde dehydrogenase</fullName>
    </recommendedName>
</protein>
<evidence type="ECO:0000256" key="4">
    <source>
        <dbReference type="ARBA" id="ARBA00011738"/>
    </source>
</evidence>
<comment type="catalytic activity">
    <reaction evidence="15">
        <text>2,6,10,14-tetramethylpentadecanal + NAD(+) + H2O = 2,6,10,14-tetramethylpentadecanoate + NADH + 2 H(+)</text>
        <dbReference type="Rhea" id="RHEA:44016"/>
        <dbReference type="ChEBI" id="CHEBI:15377"/>
        <dbReference type="ChEBI" id="CHEBI:15378"/>
        <dbReference type="ChEBI" id="CHEBI:49189"/>
        <dbReference type="ChEBI" id="CHEBI:57540"/>
        <dbReference type="ChEBI" id="CHEBI:57945"/>
        <dbReference type="ChEBI" id="CHEBI:77268"/>
    </reaction>
</comment>
<dbReference type="Gene3D" id="3.40.309.10">
    <property type="entry name" value="Aldehyde Dehydrogenase, Chain A, domain 2"/>
    <property type="match status" value="1"/>
</dbReference>
<comment type="similarity">
    <text evidence="3 28 31">Belongs to the aldehyde dehydrogenase family.</text>
</comment>
<comment type="catalytic activity">
    <reaction evidence="26">
        <text>hexadecanoate + NADH + 2 H(+) = hexadecanal + NAD(+) + H2O</text>
        <dbReference type="Rhea" id="RHEA:33739"/>
        <dbReference type="ChEBI" id="CHEBI:7896"/>
        <dbReference type="ChEBI" id="CHEBI:15377"/>
        <dbReference type="ChEBI" id="CHEBI:15378"/>
        <dbReference type="ChEBI" id="CHEBI:17600"/>
        <dbReference type="ChEBI" id="CHEBI:57540"/>
        <dbReference type="ChEBI" id="CHEBI:57945"/>
    </reaction>
</comment>
<keyword evidence="13" id="KW-0443">Lipid metabolism</keyword>
<sequence>MSREQQAVARARKAFETGRSKPLEYRICQLKNLQRLFTERQKEIVDAIKKDLNKSEQGAQLYETLGLEGEIGLALRKLKEWAAPRSVEKNLLTLSDTVYIQPEPLGVVLIIGAWNYPWAVTIQPLVGAIAAGNAAVVKPSEVCVHTAKVMEDLLPLYIDKELYPVVTGGVTETQELLRQRFDHIFYTGNSTVGKIIMEAAAKNLTPVTLELGGKSPCYIDKNCDISIACRRVTWGKYTNCGQTCIAPDYILCEPSIQDRVIEEVKKSIKEFYTDNPKTCPDYGRIINQHHFKRVMKLLSDSTIAAGGQNDESDCYIAPTVLRDVKPEANVMQEEIFGPVLPILTVSGLDEAIKFINKREKPLALYVFSPDEKLINKVRDETSSGGMVANDCLVHFSISSLPFGGVGNSGMGSYHGKFSFDQLSHMRSCLIKQLKMEGVNSMRYPPHTAKKLEHVYRWFVF</sequence>
<evidence type="ECO:0000256" key="25">
    <source>
        <dbReference type="ARBA" id="ARBA00048972"/>
    </source>
</evidence>
<reference evidence="33 34" key="1">
    <citation type="submission" date="2022-01" db="EMBL/GenBank/DDBJ databases">
        <title>A chromosome-scale genome assembly of the false clownfish, Amphiprion ocellaris.</title>
        <authorList>
            <person name="Ryu T."/>
        </authorList>
    </citation>
    <scope>NUCLEOTIDE SEQUENCE [LARGE SCALE GENOMIC DNA]</scope>
</reference>
<dbReference type="InterPro" id="IPR016162">
    <property type="entry name" value="Ald_DH_N"/>
</dbReference>
<dbReference type="Pfam" id="PF00171">
    <property type="entry name" value="Aldedh"/>
    <property type="match status" value="1"/>
</dbReference>
<evidence type="ECO:0000256" key="11">
    <source>
        <dbReference type="ARBA" id="ARBA00023002"/>
    </source>
</evidence>
<dbReference type="InterPro" id="IPR012394">
    <property type="entry name" value="Aldehyde_DH_NAD(P)"/>
</dbReference>
<evidence type="ECO:0000313" key="33">
    <source>
        <dbReference type="Ensembl" id="ENSAOCP00000059619.1"/>
    </source>
</evidence>
<keyword evidence="34" id="KW-1185">Reference proteome</keyword>
<dbReference type="SUPFAM" id="SSF53720">
    <property type="entry name" value="ALDH-like"/>
    <property type="match status" value="1"/>
</dbReference>
<dbReference type="GO" id="GO:0004028">
    <property type="term" value="F:3-chloroallyl aldehyde dehydrogenase activity"/>
    <property type="evidence" value="ECO:0007669"/>
    <property type="project" value="TreeGrafter"/>
</dbReference>
<dbReference type="CDD" id="cd07132">
    <property type="entry name" value="ALDH_F3AB"/>
    <property type="match status" value="1"/>
</dbReference>
<dbReference type="GeneTree" id="ENSGT00940000165264"/>
<dbReference type="PROSITE" id="PS00687">
    <property type="entry name" value="ALDEHYDE_DEHYDR_GLU"/>
    <property type="match status" value="1"/>
</dbReference>
<dbReference type="GO" id="GO:0005789">
    <property type="term" value="C:endoplasmic reticulum membrane"/>
    <property type="evidence" value="ECO:0007669"/>
    <property type="project" value="UniProtKB-SubCell"/>
</dbReference>
<dbReference type="PANTHER" id="PTHR43570:SF9">
    <property type="entry name" value="ALDEHYDE DEHYDROGENASE FAMILY 3 MEMBER A2"/>
    <property type="match status" value="1"/>
</dbReference>
<reference evidence="33" key="3">
    <citation type="submission" date="2025-09" db="UniProtKB">
        <authorList>
            <consortium name="Ensembl"/>
        </authorList>
    </citation>
    <scope>IDENTIFICATION</scope>
</reference>
<feature type="active site" evidence="29 30">
    <location>
        <position position="210"/>
    </location>
</feature>
<evidence type="ECO:0000256" key="13">
    <source>
        <dbReference type="ARBA" id="ARBA00023098"/>
    </source>
</evidence>
<feature type="active site" evidence="29">
    <location>
        <position position="244"/>
    </location>
</feature>
<dbReference type="GO" id="GO:0006081">
    <property type="term" value="P:aldehyde metabolic process"/>
    <property type="evidence" value="ECO:0007669"/>
    <property type="project" value="InterPro"/>
</dbReference>
<evidence type="ECO:0000256" key="21">
    <source>
        <dbReference type="ARBA" id="ARBA00048648"/>
    </source>
</evidence>
<dbReference type="Ensembl" id="ENSAOCT00000037745.1">
    <property type="protein sequence ID" value="ENSAOCP00000059619.1"/>
    <property type="gene ID" value="ENSAOCG00000021547.2"/>
</dbReference>
<evidence type="ECO:0000256" key="10">
    <source>
        <dbReference type="ARBA" id="ARBA00022989"/>
    </source>
</evidence>
<evidence type="ECO:0000256" key="9">
    <source>
        <dbReference type="ARBA" id="ARBA00022848"/>
    </source>
</evidence>
<evidence type="ECO:0000259" key="32">
    <source>
        <dbReference type="Pfam" id="PF00171"/>
    </source>
</evidence>
<evidence type="ECO:0000256" key="30">
    <source>
        <dbReference type="PROSITE-ProRule" id="PRU10007"/>
    </source>
</evidence>
<evidence type="ECO:0000256" key="12">
    <source>
        <dbReference type="ARBA" id="ARBA00023027"/>
    </source>
</evidence>
<dbReference type="GO" id="GO:0120553">
    <property type="term" value="F:farnesal dehydrogenase (NAD+) activity"/>
    <property type="evidence" value="ECO:0007669"/>
    <property type="project" value="UniProtKB-EC"/>
</dbReference>
<dbReference type="PIRSF" id="PIRSF036492">
    <property type="entry name" value="ALDH"/>
    <property type="match status" value="1"/>
</dbReference>
<evidence type="ECO:0000256" key="7">
    <source>
        <dbReference type="ARBA" id="ARBA00022824"/>
    </source>
</evidence>
<reference evidence="33" key="2">
    <citation type="submission" date="2025-08" db="UniProtKB">
        <authorList>
            <consortium name="Ensembl"/>
        </authorList>
    </citation>
    <scope>IDENTIFICATION</scope>
</reference>
<organism evidence="33 34">
    <name type="scientific">Amphiprion ocellaris</name>
    <name type="common">Clown anemonefish</name>
    <dbReference type="NCBI Taxonomy" id="80972"/>
    <lineage>
        <taxon>Eukaryota</taxon>
        <taxon>Metazoa</taxon>
        <taxon>Chordata</taxon>
        <taxon>Craniata</taxon>
        <taxon>Vertebrata</taxon>
        <taxon>Euteleostomi</taxon>
        <taxon>Actinopterygii</taxon>
        <taxon>Neopterygii</taxon>
        <taxon>Teleostei</taxon>
        <taxon>Neoteleostei</taxon>
        <taxon>Acanthomorphata</taxon>
        <taxon>Ovalentaria</taxon>
        <taxon>Pomacentridae</taxon>
        <taxon>Amphiprion</taxon>
    </lineage>
</organism>
<evidence type="ECO:0000256" key="19">
    <source>
        <dbReference type="ARBA" id="ARBA00048322"/>
    </source>
</evidence>
<evidence type="ECO:0000256" key="31">
    <source>
        <dbReference type="RuleBase" id="RU003345"/>
    </source>
</evidence>
<evidence type="ECO:0000256" key="28">
    <source>
        <dbReference type="PIRNR" id="PIRNR036492"/>
    </source>
</evidence>